<dbReference type="AlphaFoldDB" id="A0A0M3IRC1"/>
<accession>A0A0M3IRC1</accession>
<sequence length="61" mass="7029">MKVNFFHQQIDGRCPKLFFKNLIVHSHSSFSVCYCMVARKWAPTRLLDSFLLMTPPSPSAV</sequence>
<evidence type="ECO:0000313" key="2">
    <source>
        <dbReference type="WBParaSite" id="ALUE_0002129901-mRNA-1"/>
    </source>
</evidence>
<proteinExistence type="predicted"/>
<dbReference type="WBParaSite" id="ALUE_0002129901-mRNA-1">
    <property type="protein sequence ID" value="ALUE_0002129901-mRNA-1"/>
    <property type="gene ID" value="ALUE_0002129901"/>
</dbReference>
<protein>
    <submittedName>
        <fullName evidence="2">Uncharacterized protein</fullName>
    </submittedName>
</protein>
<dbReference type="Proteomes" id="UP000036681">
    <property type="component" value="Unplaced"/>
</dbReference>
<name>A0A0M3IRC1_ASCLU</name>
<evidence type="ECO:0000313" key="1">
    <source>
        <dbReference type="Proteomes" id="UP000036681"/>
    </source>
</evidence>
<keyword evidence="1" id="KW-1185">Reference proteome</keyword>
<organism evidence="1 2">
    <name type="scientific">Ascaris lumbricoides</name>
    <name type="common">Giant roundworm</name>
    <dbReference type="NCBI Taxonomy" id="6252"/>
    <lineage>
        <taxon>Eukaryota</taxon>
        <taxon>Metazoa</taxon>
        <taxon>Ecdysozoa</taxon>
        <taxon>Nematoda</taxon>
        <taxon>Chromadorea</taxon>
        <taxon>Rhabditida</taxon>
        <taxon>Spirurina</taxon>
        <taxon>Ascaridomorpha</taxon>
        <taxon>Ascaridoidea</taxon>
        <taxon>Ascarididae</taxon>
        <taxon>Ascaris</taxon>
    </lineage>
</organism>
<reference evidence="2" key="1">
    <citation type="submission" date="2017-02" db="UniProtKB">
        <authorList>
            <consortium name="WormBaseParasite"/>
        </authorList>
    </citation>
    <scope>IDENTIFICATION</scope>
</reference>